<gene>
    <name evidence="7" type="primary">yfcC</name>
    <name evidence="7" type="ORF">KJI95_09870</name>
</gene>
<evidence type="ECO:0000313" key="7">
    <source>
        <dbReference type="EMBL" id="MBT1444828.1"/>
    </source>
</evidence>
<dbReference type="Pfam" id="PF03606">
    <property type="entry name" value="DcuC"/>
    <property type="match status" value="1"/>
</dbReference>
<comment type="caution">
    <text evidence="7">The sequence shown here is derived from an EMBL/GenBank/DDBJ whole genome shotgun (WGS) entry which is preliminary data.</text>
</comment>
<feature type="transmembrane region" description="Helical" evidence="6">
    <location>
        <begin position="178"/>
        <end position="199"/>
    </location>
</feature>
<keyword evidence="2" id="KW-1003">Cell membrane</keyword>
<name>A0ABS5V315_9GAMM</name>
<evidence type="ECO:0000256" key="5">
    <source>
        <dbReference type="ARBA" id="ARBA00023136"/>
    </source>
</evidence>
<keyword evidence="8" id="KW-1185">Reference proteome</keyword>
<evidence type="ECO:0000256" key="4">
    <source>
        <dbReference type="ARBA" id="ARBA00022989"/>
    </source>
</evidence>
<keyword evidence="4 6" id="KW-1133">Transmembrane helix</keyword>
<evidence type="ECO:0000256" key="1">
    <source>
        <dbReference type="ARBA" id="ARBA00004651"/>
    </source>
</evidence>
<dbReference type="RefSeq" id="WP_214507026.1">
    <property type="nucleotide sequence ID" value="NZ_JAHEPS010000003.1"/>
</dbReference>
<feature type="transmembrane region" description="Helical" evidence="6">
    <location>
        <begin position="287"/>
        <end position="309"/>
    </location>
</feature>
<dbReference type="InterPro" id="IPR051679">
    <property type="entry name" value="DASS-Related_Transporters"/>
</dbReference>
<feature type="transmembrane region" description="Helical" evidence="6">
    <location>
        <begin position="346"/>
        <end position="367"/>
    </location>
</feature>
<accession>A0ABS5V315</accession>
<reference evidence="7 8" key="1">
    <citation type="submission" date="2021-05" db="EMBL/GenBank/DDBJ databases">
        <title>Shewanella sp. JM162201.</title>
        <authorList>
            <person name="Xu S."/>
            <person name="Li A."/>
        </authorList>
    </citation>
    <scope>NUCLEOTIDE SEQUENCE [LARGE SCALE GENOMIC DNA]</scope>
    <source>
        <strain evidence="7 8">JM162201</strain>
    </source>
</reference>
<dbReference type="EMBL" id="JAHEPS010000003">
    <property type="protein sequence ID" value="MBT1444828.1"/>
    <property type="molecule type" value="Genomic_DNA"/>
</dbReference>
<evidence type="ECO:0000256" key="2">
    <source>
        <dbReference type="ARBA" id="ARBA00022475"/>
    </source>
</evidence>
<feature type="transmembrane region" description="Helical" evidence="6">
    <location>
        <begin position="147"/>
        <end position="171"/>
    </location>
</feature>
<evidence type="ECO:0000256" key="3">
    <source>
        <dbReference type="ARBA" id="ARBA00022692"/>
    </source>
</evidence>
<feature type="transmembrane region" description="Helical" evidence="6">
    <location>
        <begin position="12"/>
        <end position="35"/>
    </location>
</feature>
<dbReference type="PANTHER" id="PTHR43652:SF2">
    <property type="entry name" value="BASIC AMINO ACID ANTIPORTER YFCC-RELATED"/>
    <property type="match status" value="1"/>
</dbReference>
<keyword evidence="3 6" id="KW-0812">Transmembrane</keyword>
<proteinExistence type="predicted"/>
<keyword evidence="5 6" id="KW-0472">Membrane</keyword>
<dbReference type="PANTHER" id="PTHR43652">
    <property type="entry name" value="BASIC AMINO ACID ANTIPORTER YFCC-RELATED"/>
    <property type="match status" value="1"/>
</dbReference>
<protein>
    <submittedName>
        <fullName evidence="7">Basic amino acid antiporter YfcC</fullName>
    </submittedName>
</protein>
<evidence type="ECO:0000313" key="8">
    <source>
        <dbReference type="Proteomes" id="UP001195903"/>
    </source>
</evidence>
<evidence type="ECO:0000256" key="6">
    <source>
        <dbReference type="SAM" id="Phobius"/>
    </source>
</evidence>
<feature type="transmembrane region" description="Helical" evidence="6">
    <location>
        <begin position="315"/>
        <end position="334"/>
    </location>
</feature>
<feature type="transmembrane region" description="Helical" evidence="6">
    <location>
        <begin position="124"/>
        <end position="141"/>
    </location>
</feature>
<feature type="transmembrane region" description="Helical" evidence="6">
    <location>
        <begin position="205"/>
        <end position="224"/>
    </location>
</feature>
<sequence>MSLSKREMPDAFVILMLMLLLAWGLTFVLPAGQFLQVAEQGVKLENFSYHSAADGGSALFSDNGKPALLNAAFDGLTSGSRDGSAVGVVAFILIVGGAFGVLLESGAVHRALTLLIVRLKEREVLLLPALFVVFSLSGAVYGMSEEAIAFCLLLLPLFNALGYHPAVVVLVTYVATQVGFATSWMNPFSVAIAQGIAGVPLMSGAALRAVCWLVFTLAALMYTLRFASCTRRYRVNDSGHHDNDSGHHDNDSCHLVNDSGVSSAALPARGGDAPSPQRLGKTDSGMLLILLLTLCWVIWGVVSAGYYIAQIASQFFAMALALGLVLVGSGRMTVNQVSAAFQRGAADLLPAALIVGFAKGLVILLGGDNPAAPSVLNTLLYRAGGAIGGLPDWVSAQMMLAFQSVFNLFVSSGSGQAALTMPLMSPLAELAGLSRQLAVLCFQLGDGLTNLIIPTSASLMGCLGVVKIPFGQWVKLIWRLQLMLMLLAVIAVAIAVYTGYS</sequence>
<organism evidence="7 8">
    <name type="scientific">Shewanella jiangmenensis</name>
    <dbReference type="NCBI Taxonomy" id="2837387"/>
    <lineage>
        <taxon>Bacteria</taxon>
        <taxon>Pseudomonadati</taxon>
        <taxon>Pseudomonadota</taxon>
        <taxon>Gammaproteobacteria</taxon>
        <taxon>Alteromonadales</taxon>
        <taxon>Shewanellaceae</taxon>
        <taxon>Shewanella</taxon>
    </lineage>
</organism>
<feature type="transmembrane region" description="Helical" evidence="6">
    <location>
        <begin position="83"/>
        <end position="103"/>
    </location>
</feature>
<feature type="transmembrane region" description="Helical" evidence="6">
    <location>
        <begin position="451"/>
        <end position="470"/>
    </location>
</feature>
<feature type="transmembrane region" description="Helical" evidence="6">
    <location>
        <begin position="482"/>
        <end position="500"/>
    </location>
</feature>
<dbReference type="NCBIfam" id="NF008611">
    <property type="entry name" value="PRK11588.1"/>
    <property type="match status" value="1"/>
</dbReference>
<dbReference type="InterPro" id="IPR018385">
    <property type="entry name" value="C4_dicarb_anaerob_car-like"/>
</dbReference>
<comment type="subcellular location">
    <subcellularLocation>
        <location evidence="1">Cell membrane</location>
        <topology evidence="1">Multi-pass membrane protein</topology>
    </subcellularLocation>
</comment>
<dbReference type="Proteomes" id="UP001195903">
    <property type="component" value="Unassembled WGS sequence"/>
</dbReference>